<evidence type="ECO:0000313" key="8">
    <source>
        <dbReference type="Proteomes" id="UP001107558"/>
    </source>
</evidence>
<feature type="chain" id="PRO_5039889841" description="Peroxidase" evidence="6">
    <location>
        <begin position="20"/>
        <end position="678"/>
    </location>
</feature>
<keyword evidence="8" id="KW-1185">Reference proteome</keyword>
<evidence type="ECO:0000256" key="5">
    <source>
        <dbReference type="PIRSR" id="PIRSR619791-2"/>
    </source>
</evidence>
<dbReference type="GO" id="GO:0006979">
    <property type="term" value="P:response to oxidative stress"/>
    <property type="evidence" value="ECO:0007669"/>
    <property type="project" value="InterPro"/>
</dbReference>
<dbReference type="GO" id="GO:0004601">
    <property type="term" value="F:peroxidase activity"/>
    <property type="evidence" value="ECO:0007669"/>
    <property type="project" value="UniProtKB-KW"/>
</dbReference>
<organism evidence="7 8">
    <name type="scientific">Polypedilum vanderplanki</name>
    <name type="common">Sleeping chironomid midge</name>
    <dbReference type="NCBI Taxonomy" id="319348"/>
    <lineage>
        <taxon>Eukaryota</taxon>
        <taxon>Metazoa</taxon>
        <taxon>Ecdysozoa</taxon>
        <taxon>Arthropoda</taxon>
        <taxon>Hexapoda</taxon>
        <taxon>Insecta</taxon>
        <taxon>Pterygota</taxon>
        <taxon>Neoptera</taxon>
        <taxon>Endopterygota</taxon>
        <taxon>Diptera</taxon>
        <taxon>Nematocera</taxon>
        <taxon>Chironomoidea</taxon>
        <taxon>Chironomidae</taxon>
        <taxon>Chironominae</taxon>
        <taxon>Polypedilum</taxon>
        <taxon>Polypedilum</taxon>
    </lineage>
</organism>
<comment type="caution">
    <text evidence="7">The sequence shown here is derived from an EMBL/GenBank/DDBJ whole genome shotgun (WGS) entry which is preliminary data.</text>
</comment>
<keyword evidence="2" id="KW-0964">Secreted</keyword>
<dbReference type="SUPFAM" id="SSF48113">
    <property type="entry name" value="Heme-dependent peroxidases"/>
    <property type="match status" value="1"/>
</dbReference>
<dbReference type="Gene3D" id="1.10.640.10">
    <property type="entry name" value="Haem peroxidase domain superfamily, animal type"/>
    <property type="match status" value="1"/>
</dbReference>
<keyword evidence="5" id="KW-0479">Metal-binding</keyword>
<dbReference type="GO" id="GO:0046872">
    <property type="term" value="F:metal ion binding"/>
    <property type="evidence" value="ECO:0007669"/>
    <property type="project" value="UniProtKB-KW"/>
</dbReference>
<dbReference type="PRINTS" id="PR00457">
    <property type="entry name" value="ANPEROXIDASE"/>
</dbReference>
<protein>
    <recommendedName>
        <fullName evidence="9">Peroxidase</fullName>
    </recommendedName>
</protein>
<dbReference type="InterPro" id="IPR019791">
    <property type="entry name" value="Haem_peroxidase_animal"/>
</dbReference>
<keyword evidence="4" id="KW-0325">Glycoprotein</keyword>
<evidence type="ECO:0000313" key="7">
    <source>
        <dbReference type="EMBL" id="KAG5683385.1"/>
    </source>
</evidence>
<accession>A0A9J6CMB9</accession>
<feature type="signal peptide" evidence="6">
    <location>
        <begin position="1"/>
        <end position="19"/>
    </location>
</feature>
<sequence>MSGNFLKLFLVSIISNSIALKCNEELILSDSCFDPTELIKYADIAKALEKLDVKELDLLSEAGFVVGGNQYGTDLYMGHELSKSTLDLQFYGNTIITFLDIAVHHLSRDYGISRQQVLHCFKQMNLTADKYGICKNYETVKCDKKNLIYQPLDGMCTSPNKDAYIGAKNTPFNRLLGNAYEDSIHEVRASIRDKSELPSARLITSGQRTLHVKTFYNNQENLNNDLLVFFMKIGIFDIIKTLKEQATEENFGFDCCDLKRSRFSNYHCLPIEIPAKDRIFKETNCMNYIRAMVTHDNCKLEASILNTATHFMDLSFIYNPINVDTAIENDAKFPDTEDQIQQLISIGDERITMLPQLHTMTLIWIRFHNEIAQQLHEAYPKLSSEIIFFETRRLVIAVYQSIWLREILPLLLTDDIYLKYKLDEKSTCYDLNIDPVVSVEFSSVVARHFHKFIYSNYTIISSDGSKKIVKLGELYHSEINPYEEFDAIIKSMLQSPYNTDEFAGNLFENENFPGIDLKALDLQAERDFGVPGYLEFLYNFDVSNGKCIKKFSDLREFISDNNLAFLKYAYYDPHDIDLSVGADMQTIRNDAILSEIFEEIFANQIHKLKCGDPYFYTNALNEDQIAFVEEISFSDVLCIVSPNMSVQSFAFLTPGTNNTVHSCNGNILQLDDWKLING</sequence>
<evidence type="ECO:0000256" key="4">
    <source>
        <dbReference type="ARBA" id="ARBA00023180"/>
    </source>
</evidence>
<keyword evidence="3" id="KW-0575">Peroxidase</keyword>
<name>A0A9J6CMB9_POLVA</name>
<keyword evidence="3" id="KW-0560">Oxidoreductase</keyword>
<dbReference type="InterPro" id="IPR010255">
    <property type="entry name" value="Haem_peroxidase_sf"/>
</dbReference>
<gene>
    <name evidence="7" type="ORF">PVAND_012670</name>
</gene>
<proteinExistence type="predicted"/>
<comment type="subcellular location">
    <subcellularLocation>
        <location evidence="1">Secreted</location>
    </subcellularLocation>
</comment>
<dbReference type="GO" id="GO:0020037">
    <property type="term" value="F:heme binding"/>
    <property type="evidence" value="ECO:0007669"/>
    <property type="project" value="InterPro"/>
</dbReference>
<dbReference type="PANTHER" id="PTHR11475:SF4">
    <property type="entry name" value="CHORION PEROXIDASE"/>
    <property type="match status" value="1"/>
</dbReference>
<evidence type="ECO:0000256" key="6">
    <source>
        <dbReference type="SAM" id="SignalP"/>
    </source>
</evidence>
<dbReference type="InterPro" id="IPR037120">
    <property type="entry name" value="Haem_peroxidase_sf_animal"/>
</dbReference>
<dbReference type="AlphaFoldDB" id="A0A9J6CMB9"/>
<reference evidence="7" key="1">
    <citation type="submission" date="2021-03" db="EMBL/GenBank/DDBJ databases">
        <title>Chromosome level genome of the anhydrobiotic midge Polypedilum vanderplanki.</title>
        <authorList>
            <person name="Yoshida Y."/>
            <person name="Kikawada T."/>
            <person name="Gusev O."/>
        </authorList>
    </citation>
    <scope>NUCLEOTIDE SEQUENCE</scope>
    <source>
        <strain evidence="7">NIAS01</strain>
        <tissue evidence="7">Whole body or cell culture</tissue>
    </source>
</reference>
<feature type="binding site" description="axial binding residue" evidence="5">
    <location>
        <position position="450"/>
    </location>
    <ligand>
        <name>heme b</name>
        <dbReference type="ChEBI" id="CHEBI:60344"/>
    </ligand>
    <ligandPart>
        <name>Fe</name>
        <dbReference type="ChEBI" id="CHEBI:18248"/>
    </ligandPart>
</feature>
<dbReference type="EMBL" id="JADBJN010000001">
    <property type="protein sequence ID" value="KAG5683385.1"/>
    <property type="molecule type" value="Genomic_DNA"/>
</dbReference>
<dbReference type="OrthoDB" id="823504at2759"/>
<evidence type="ECO:0008006" key="9">
    <source>
        <dbReference type="Google" id="ProtNLM"/>
    </source>
</evidence>
<evidence type="ECO:0000256" key="3">
    <source>
        <dbReference type="ARBA" id="ARBA00022559"/>
    </source>
</evidence>
<dbReference type="PANTHER" id="PTHR11475">
    <property type="entry name" value="OXIDASE/PEROXIDASE"/>
    <property type="match status" value="1"/>
</dbReference>
<dbReference type="PROSITE" id="PS50292">
    <property type="entry name" value="PEROXIDASE_3"/>
    <property type="match status" value="1"/>
</dbReference>
<dbReference type="Pfam" id="PF03098">
    <property type="entry name" value="An_peroxidase"/>
    <property type="match status" value="2"/>
</dbReference>
<keyword evidence="5" id="KW-0349">Heme</keyword>
<keyword evidence="5" id="KW-0408">Iron</keyword>
<dbReference type="Proteomes" id="UP001107558">
    <property type="component" value="Chromosome 1"/>
</dbReference>
<evidence type="ECO:0000256" key="2">
    <source>
        <dbReference type="ARBA" id="ARBA00022525"/>
    </source>
</evidence>
<evidence type="ECO:0000256" key="1">
    <source>
        <dbReference type="ARBA" id="ARBA00004613"/>
    </source>
</evidence>
<keyword evidence="6" id="KW-0732">Signal</keyword>